<name>A0A812K9G1_9DINO</name>
<keyword evidence="3" id="KW-1185">Reference proteome</keyword>
<feature type="domain" description="PPM-type phosphatase" evidence="1">
    <location>
        <begin position="1"/>
        <end position="250"/>
    </location>
</feature>
<dbReference type="CDD" id="cd00143">
    <property type="entry name" value="PP2Cc"/>
    <property type="match status" value="1"/>
</dbReference>
<dbReference type="EMBL" id="CAJNDS010000577">
    <property type="protein sequence ID" value="CAE7220171.1"/>
    <property type="molecule type" value="Genomic_DNA"/>
</dbReference>
<evidence type="ECO:0000313" key="2">
    <source>
        <dbReference type="EMBL" id="CAE7220171.1"/>
    </source>
</evidence>
<protein>
    <recommendedName>
        <fullName evidence="1">PPM-type phosphatase domain-containing protein</fullName>
    </recommendedName>
</protein>
<proteinExistence type="predicted"/>
<dbReference type="AlphaFoldDB" id="A0A812K9G1"/>
<comment type="caution">
    <text evidence="2">The sequence shown here is derived from an EMBL/GenBank/DDBJ whole genome shotgun (WGS) entry which is preliminary data.</text>
</comment>
<organism evidence="2 3">
    <name type="scientific">Symbiodinium natans</name>
    <dbReference type="NCBI Taxonomy" id="878477"/>
    <lineage>
        <taxon>Eukaryota</taxon>
        <taxon>Sar</taxon>
        <taxon>Alveolata</taxon>
        <taxon>Dinophyceae</taxon>
        <taxon>Suessiales</taxon>
        <taxon>Symbiodiniaceae</taxon>
        <taxon>Symbiodinium</taxon>
    </lineage>
</organism>
<dbReference type="OrthoDB" id="10264738at2759"/>
<dbReference type="Proteomes" id="UP000604046">
    <property type="component" value="Unassembled WGS sequence"/>
</dbReference>
<dbReference type="GO" id="GO:0004722">
    <property type="term" value="F:protein serine/threonine phosphatase activity"/>
    <property type="evidence" value="ECO:0007669"/>
    <property type="project" value="InterPro"/>
</dbReference>
<dbReference type="PANTHER" id="PTHR47992">
    <property type="entry name" value="PROTEIN PHOSPHATASE"/>
    <property type="match status" value="1"/>
</dbReference>
<dbReference type="InterPro" id="IPR015655">
    <property type="entry name" value="PP2C"/>
</dbReference>
<reference evidence="2" key="1">
    <citation type="submission" date="2021-02" db="EMBL/GenBank/DDBJ databases">
        <authorList>
            <person name="Dougan E. K."/>
            <person name="Rhodes N."/>
            <person name="Thang M."/>
            <person name="Chan C."/>
        </authorList>
    </citation>
    <scope>NUCLEOTIDE SEQUENCE</scope>
</reference>
<dbReference type="Gene3D" id="3.60.40.10">
    <property type="entry name" value="PPM-type phosphatase domain"/>
    <property type="match status" value="1"/>
</dbReference>
<dbReference type="Pfam" id="PF00481">
    <property type="entry name" value="PP2C"/>
    <property type="match status" value="1"/>
</dbReference>
<dbReference type="InterPro" id="IPR001932">
    <property type="entry name" value="PPM-type_phosphatase-like_dom"/>
</dbReference>
<evidence type="ECO:0000313" key="3">
    <source>
        <dbReference type="Proteomes" id="UP000604046"/>
    </source>
</evidence>
<accession>A0A812K9G1</accession>
<evidence type="ECO:0000259" key="1">
    <source>
        <dbReference type="PROSITE" id="PS51746"/>
    </source>
</evidence>
<gene>
    <name evidence="2" type="ORF">SNAT2548_LOCUS8026</name>
</gene>
<dbReference type="SUPFAM" id="SSF81606">
    <property type="entry name" value="PP2C-like"/>
    <property type="match status" value="1"/>
</dbReference>
<dbReference type="InterPro" id="IPR036457">
    <property type="entry name" value="PPM-type-like_dom_sf"/>
</dbReference>
<sequence>METLTFSWCDRLPAVLQARLASKPNLTAEHLRDAVLEACAIVDEELPGTRESDGLQTPSRALGLLGAEKAATSVRLLVANVGDSRAVLCRGAKEPAPLQACRLSEDHKPNRPDEKQRIEALGGVVDLYGVWRVFCPSQVFFGGRAIPRWGLAVSRSFGDLLLKEPQKYGCSQVRGGLVTAEPEVRMVELDPAVDRFLILACDGVWDVLQDSDAAAVCASAAGVELASHSLVRHAFAAGSGDNLTAVVMAWRSE</sequence>
<dbReference type="SMART" id="SM00332">
    <property type="entry name" value="PP2Cc"/>
    <property type="match status" value="1"/>
</dbReference>
<dbReference type="PROSITE" id="PS51746">
    <property type="entry name" value="PPM_2"/>
    <property type="match status" value="1"/>
</dbReference>